<gene>
    <name evidence="1" type="ORF">FHU10_2183</name>
</gene>
<accession>A0A542BGY4</accession>
<protein>
    <submittedName>
        <fullName evidence="1">Uncharacterized protein</fullName>
    </submittedName>
</protein>
<name>A0A542BGY4_SERFO</name>
<reference evidence="1" key="1">
    <citation type="submission" date="2019-06" db="EMBL/GenBank/DDBJ databases">
        <authorList>
            <person name="Deangelis K."/>
            <person name="Huntemann M."/>
            <person name="Clum A."/>
            <person name="Pillay M."/>
            <person name="Palaniappan K."/>
            <person name="Varghese N."/>
            <person name="Mikhailova N."/>
            <person name="Stamatis D."/>
            <person name="Reddy T."/>
            <person name="Daum C."/>
            <person name="Shapiro N."/>
            <person name="Ivanova N."/>
            <person name="Kyrpides N."/>
            <person name="Woyke T."/>
        </authorList>
    </citation>
    <scope>NUCLEOTIDE SEQUENCE [LARGE SCALE GENOMIC DNA]</scope>
    <source>
        <strain evidence="1">128R</strain>
    </source>
</reference>
<evidence type="ECO:0000313" key="1">
    <source>
        <dbReference type="EMBL" id="TVZ69655.1"/>
    </source>
</evidence>
<proteinExistence type="predicted"/>
<sequence>MLALLLAFRIYTLSVARNALTNSFINFDKLVYG</sequence>
<dbReference type="EMBL" id="VISQ01000001">
    <property type="protein sequence ID" value="TVZ69655.1"/>
    <property type="molecule type" value="Genomic_DNA"/>
</dbReference>
<dbReference type="AlphaFoldDB" id="A0A542BGY4"/>
<organism evidence="1">
    <name type="scientific">Serratia fonticola</name>
    <dbReference type="NCBI Taxonomy" id="47917"/>
    <lineage>
        <taxon>Bacteria</taxon>
        <taxon>Pseudomonadati</taxon>
        <taxon>Pseudomonadota</taxon>
        <taxon>Gammaproteobacteria</taxon>
        <taxon>Enterobacterales</taxon>
        <taxon>Yersiniaceae</taxon>
        <taxon>Serratia</taxon>
    </lineage>
</organism>
<comment type="caution">
    <text evidence="1">The sequence shown here is derived from an EMBL/GenBank/DDBJ whole genome shotgun (WGS) entry which is preliminary data.</text>
</comment>
<reference evidence="1" key="2">
    <citation type="submission" date="2019-08" db="EMBL/GenBank/DDBJ databases">
        <title>Investigation of anaerobic lignin degradation for improved lignocellulosic biofuels.</title>
        <authorList>
            <person name="Deangelis K.PhD."/>
        </authorList>
    </citation>
    <scope>NUCLEOTIDE SEQUENCE [LARGE SCALE GENOMIC DNA]</scope>
    <source>
        <strain evidence="1">128R</strain>
    </source>
</reference>